<gene>
    <name evidence="5" type="ORF">MUDAN_MDHGFNIF_01289</name>
</gene>
<dbReference type="Pfam" id="PF01638">
    <property type="entry name" value="HxlR"/>
    <property type="match status" value="1"/>
</dbReference>
<keyword evidence="2" id="KW-0238">DNA-binding</keyword>
<accession>A0A660E2U3</accession>
<proteinExistence type="predicted"/>
<evidence type="ECO:0000256" key="2">
    <source>
        <dbReference type="ARBA" id="ARBA00023125"/>
    </source>
</evidence>
<dbReference type="AlphaFoldDB" id="A0A660E2U3"/>
<evidence type="ECO:0000313" key="6">
    <source>
        <dbReference type="Proteomes" id="UP000289996"/>
    </source>
</evidence>
<evidence type="ECO:0000256" key="1">
    <source>
        <dbReference type="ARBA" id="ARBA00023015"/>
    </source>
</evidence>
<sequence length="123" mass="14123">MSEMMLDTVSDSTVESQFELCPKFEKTFSILGKKWNGLIIDVLLEDGPQRFKNLARRVPKCSDRVLVVRLKELEENGIVSRVTHCDSALIEYRLTAKGADLRQVMNTVHMWSDKWFSPAQSCE</sequence>
<reference evidence="5 6" key="1">
    <citation type="submission" date="2018-11" db="EMBL/GenBank/DDBJ databases">
        <authorList>
            <person name="Wuyts S."/>
        </authorList>
    </citation>
    <scope>NUCLEOTIDE SEQUENCE [LARGE SCALE GENOMIC DNA]</scope>
    <source>
        <strain evidence="5">Lactobacillus mudanjiangensis AMBF249</strain>
    </source>
</reference>
<dbReference type="PANTHER" id="PTHR33204:SF37">
    <property type="entry name" value="HTH-TYPE TRANSCRIPTIONAL REGULATOR YODB"/>
    <property type="match status" value="1"/>
</dbReference>
<organism evidence="5 6">
    <name type="scientific">Lactiplantibacillus mudanjiangensis</name>
    <dbReference type="NCBI Taxonomy" id="1296538"/>
    <lineage>
        <taxon>Bacteria</taxon>
        <taxon>Bacillati</taxon>
        <taxon>Bacillota</taxon>
        <taxon>Bacilli</taxon>
        <taxon>Lactobacillales</taxon>
        <taxon>Lactobacillaceae</taxon>
        <taxon>Lactiplantibacillus</taxon>
    </lineage>
</organism>
<feature type="domain" description="HTH hxlR-type" evidence="4">
    <location>
        <begin position="21"/>
        <end position="120"/>
    </location>
</feature>
<protein>
    <submittedName>
        <fullName evidence="5">Transcriptional regulator [Lactobacillus sp.]</fullName>
    </submittedName>
</protein>
<keyword evidence="3" id="KW-0804">Transcription</keyword>
<dbReference type="Proteomes" id="UP000289996">
    <property type="component" value="Unassembled WGS sequence"/>
</dbReference>
<keyword evidence="1" id="KW-0805">Transcription regulation</keyword>
<evidence type="ECO:0000256" key="3">
    <source>
        <dbReference type="ARBA" id="ARBA00023163"/>
    </source>
</evidence>
<name>A0A660E2U3_9LACO</name>
<dbReference type="InterPro" id="IPR036390">
    <property type="entry name" value="WH_DNA-bd_sf"/>
</dbReference>
<evidence type="ECO:0000313" key="5">
    <source>
        <dbReference type="EMBL" id="VDG29752.1"/>
    </source>
</evidence>
<dbReference type="Gene3D" id="1.10.10.10">
    <property type="entry name" value="Winged helix-like DNA-binding domain superfamily/Winged helix DNA-binding domain"/>
    <property type="match status" value="1"/>
</dbReference>
<evidence type="ECO:0000259" key="4">
    <source>
        <dbReference type="PROSITE" id="PS51118"/>
    </source>
</evidence>
<dbReference type="InterPro" id="IPR002577">
    <property type="entry name" value="HTH_HxlR"/>
</dbReference>
<dbReference type="InterPro" id="IPR036388">
    <property type="entry name" value="WH-like_DNA-bd_sf"/>
</dbReference>
<dbReference type="RefSeq" id="WP_130843852.1">
    <property type="nucleotide sequence ID" value="NZ_BJDY01000002.1"/>
</dbReference>
<keyword evidence="6" id="KW-1185">Reference proteome</keyword>
<dbReference type="GO" id="GO:0003677">
    <property type="term" value="F:DNA binding"/>
    <property type="evidence" value="ECO:0007669"/>
    <property type="project" value="UniProtKB-KW"/>
</dbReference>
<dbReference type="SUPFAM" id="SSF46785">
    <property type="entry name" value="Winged helix' DNA-binding domain"/>
    <property type="match status" value="1"/>
</dbReference>
<dbReference type="PROSITE" id="PS51118">
    <property type="entry name" value="HTH_HXLR"/>
    <property type="match status" value="1"/>
</dbReference>
<dbReference type="PANTHER" id="PTHR33204">
    <property type="entry name" value="TRANSCRIPTIONAL REGULATOR, MARR FAMILY"/>
    <property type="match status" value="1"/>
</dbReference>
<dbReference type="OrthoDB" id="9800966at2"/>
<dbReference type="EMBL" id="UYIG01000152">
    <property type="protein sequence ID" value="VDG29752.1"/>
    <property type="molecule type" value="Genomic_DNA"/>
</dbReference>